<dbReference type="Proteomes" id="UP001056635">
    <property type="component" value="Chromosome"/>
</dbReference>
<dbReference type="Gene3D" id="3.40.50.300">
    <property type="entry name" value="P-loop containing nucleotide triphosphate hydrolases"/>
    <property type="match status" value="1"/>
</dbReference>
<dbReference type="SUPFAM" id="SSF52540">
    <property type="entry name" value="P-loop containing nucleoside triphosphate hydrolases"/>
    <property type="match status" value="1"/>
</dbReference>
<dbReference type="EMBL" id="CP082904">
    <property type="protein sequence ID" value="UQY43294.1"/>
    <property type="molecule type" value="Genomic_DNA"/>
</dbReference>
<gene>
    <name evidence="1" type="ORF">K6958_15570</name>
</gene>
<reference evidence="1" key="1">
    <citation type="submission" date="2021-09" db="EMBL/GenBank/DDBJ databases">
        <title>First case of bloodstream infection caused by Mixta hanseatica sp. nov., a member of the Erwiniaceae family.</title>
        <authorList>
            <person name="Both A."/>
            <person name="Huang J."/>
            <person name="Wenzel P."/>
            <person name="Aepfelbacher M."/>
            <person name="Rohde H."/>
            <person name="Christner M."/>
            <person name="Hentschke M."/>
        </authorList>
    </citation>
    <scope>NUCLEOTIDE SEQUENCE</scope>
    <source>
        <strain evidence="1">X22927</strain>
    </source>
</reference>
<keyword evidence="2" id="KW-1185">Reference proteome</keyword>
<evidence type="ECO:0000313" key="1">
    <source>
        <dbReference type="EMBL" id="UQY43294.1"/>
    </source>
</evidence>
<evidence type="ECO:0008006" key="3">
    <source>
        <dbReference type="Google" id="ProtNLM"/>
    </source>
</evidence>
<protein>
    <recommendedName>
        <fullName evidence="3">KAP NTPase domain-containing protein</fullName>
    </recommendedName>
</protein>
<proteinExistence type="predicted"/>
<name>A0ABY4RA99_9GAMM</name>
<sequence>MSTMVIEEQIRNFLKSDSPDVMAIKGAWGIGKTYSWNRFLNKAKEDNAIKLNKYCYVSLFGINNLETLKYSLFENTIPIKMIGREPSLSTLKENTASVLSGYGKLAGGIFKNTPLAKNVTPVLESLAFINFRETIVCIDDLERKGKNLDLKDVMGLVSLLKEHKKCKVVLLLNDGTQETHEFNTYKEKVLDIDLTFNPSPSESAKIAYDGSGKYHHIFTEYTERLGIINIRVLKKIEKSVNSIEHFFEKTHPSLIKDAINSVVLFTWCYYSFNNDELVPPLEFIASNEFYLYGFINKEEKDPKKLAWKKVISEYGYKTTDNVDEGLLNLVKHGYVITESFELAVKEKNDKVLTGLSKDAFFQAWSLYHDSFENNESEVVDGLMQSFESNYRNISPGNLDGLIELMRCLNRNNEASILIKKYIEGRKDERELFNIHSRELIRALKDGELIDAFNDFYSSSPKVKTESLLDILIRLSQTNGWSDKDIEILSKASIEDFYSTFKASKGQGVHGVVEAALQFGKFGGADNRHEIIAYKAKWALTIISYESAINKLRVEKFDVDLE</sequence>
<accession>A0ABY4RA99</accession>
<dbReference type="InterPro" id="IPR027417">
    <property type="entry name" value="P-loop_NTPase"/>
</dbReference>
<dbReference type="RefSeq" id="WP_249891975.1">
    <property type="nucleotide sequence ID" value="NZ_CP082904.1"/>
</dbReference>
<evidence type="ECO:0000313" key="2">
    <source>
        <dbReference type="Proteomes" id="UP001056635"/>
    </source>
</evidence>
<organism evidence="1 2">
    <name type="scientific">Mixta hanseatica</name>
    <dbReference type="NCBI Taxonomy" id="2872648"/>
    <lineage>
        <taxon>Bacteria</taxon>
        <taxon>Pseudomonadati</taxon>
        <taxon>Pseudomonadota</taxon>
        <taxon>Gammaproteobacteria</taxon>
        <taxon>Enterobacterales</taxon>
        <taxon>Erwiniaceae</taxon>
        <taxon>Mixta</taxon>
    </lineage>
</organism>